<proteinExistence type="predicted"/>
<keyword evidence="3" id="KW-1185">Reference proteome</keyword>
<dbReference type="RefSeq" id="WP_410023362.1">
    <property type="nucleotide sequence ID" value="NZ_JBGMEG010000001.1"/>
</dbReference>
<evidence type="ECO:0000313" key="3">
    <source>
        <dbReference type="Proteomes" id="UP001637993"/>
    </source>
</evidence>
<gene>
    <name evidence="2" type="ORF">AB9Q04_00030</name>
</gene>
<evidence type="ECO:0000313" key="2">
    <source>
        <dbReference type="EMBL" id="MFO3716735.1"/>
    </source>
</evidence>
<dbReference type="InterPro" id="IPR036873">
    <property type="entry name" value="Rhodanese-like_dom_sf"/>
</dbReference>
<feature type="domain" description="Rhodanese" evidence="1">
    <location>
        <begin position="4"/>
        <end position="38"/>
    </location>
</feature>
<dbReference type="Proteomes" id="UP001637993">
    <property type="component" value="Unassembled WGS sequence"/>
</dbReference>
<dbReference type="Gene3D" id="3.40.250.10">
    <property type="entry name" value="Rhodanese-like domain"/>
    <property type="match status" value="1"/>
</dbReference>
<dbReference type="SUPFAM" id="SSF52821">
    <property type="entry name" value="Rhodanese/Cell cycle control phosphatase"/>
    <property type="match status" value="1"/>
</dbReference>
<organism evidence="2 3">
    <name type="scientific">Anaerococcus groningensis</name>
    <dbReference type="NCBI Taxonomy" id="3115616"/>
    <lineage>
        <taxon>Bacteria</taxon>
        <taxon>Bacillati</taxon>
        <taxon>Bacillota</taxon>
        <taxon>Tissierellia</taxon>
        <taxon>Tissierellales</taxon>
        <taxon>Peptoniphilaceae</taxon>
        <taxon>Anaerococcus</taxon>
    </lineage>
</organism>
<dbReference type="EMBL" id="JBGMEG010000001">
    <property type="protein sequence ID" value="MFO3716735.1"/>
    <property type="molecule type" value="Genomic_DNA"/>
</dbReference>
<name>A0ABW9MXZ5_9FIRM</name>
<accession>A0ABW9MXZ5</accession>
<dbReference type="InterPro" id="IPR001763">
    <property type="entry name" value="Rhodanese-like_dom"/>
</dbReference>
<protein>
    <submittedName>
        <fullName evidence="2">Rhodanese-like domain-containing protein</fullName>
    </submittedName>
</protein>
<sequence>MEDNLENYYIIDARTKEEYDEGHVPGSINIPHEEVLNHISKIKTISP</sequence>
<reference evidence="2 3" key="1">
    <citation type="journal article" date="2025" name="Anaerobe">
        <title>Description of Anaerococcus kampingiae sp. nov., Anaerococcus groningensis sp. nov., Anaerococcus martiniensis sp. nov., and Anaerococcus cruorum sp. nov., isolated from human clinical specimens.</title>
        <authorList>
            <person name="Boiten K.E."/>
            <person name="Meijer J."/>
            <person name="van Wezel E.M."/>
            <person name="Veloo A.C.M."/>
        </authorList>
    </citation>
    <scope>NUCLEOTIDE SEQUENCE [LARGE SCALE GENOMIC DNA]</scope>
    <source>
        <strain evidence="2 3">ENR1011</strain>
    </source>
</reference>
<dbReference type="CDD" id="cd00158">
    <property type="entry name" value="RHOD"/>
    <property type="match status" value="1"/>
</dbReference>
<evidence type="ECO:0000259" key="1">
    <source>
        <dbReference type="PROSITE" id="PS50206"/>
    </source>
</evidence>
<dbReference type="PROSITE" id="PS50206">
    <property type="entry name" value="RHODANESE_3"/>
    <property type="match status" value="1"/>
</dbReference>
<dbReference type="Pfam" id="PF00581">
    <property type="entry name" value="Rhodanese"/>
    <property type="match status" value="1"/>
</dbReference>
<comment type="caution">
    <text evidence="2">The sequence shown here is derived from an EMBL/GenBank/DDBJ whole genome shotgun (WGS) entry which is preliminary data.</text>
</comment>